<feature type="compositionally biased region" description="Basic and acidic residues" evidence="5">
    <location>
        <begin position="1"/>
        <end position="10"/>
    </location>
</feature>
<organism evidence="7 8">
    <name type="scientific">Kipferlia bialata</name>
    <dbReference type="NCBI Taxonomy" id="797122"/>
    <lineage>
        <taxon>Eukaryota</taxon>
        <taxon>Metamonada</taxon>
        <taxon>Carpediemonas-like organisms</taxon>
        <taxon>Kipferlia</taxon>
    </lineage>
</organism>
<feature type="non-terminal residue" evidence="7">
    <location>
        <position position="743"/>
    </location>
</feature>
<sequence length="743" mass="78841">MAPKQRESRGRLSALKRSVVPTHPVDSSPSEQDGDTSGDFQPESAGGVKLRQRPRRKRVTAKPRPASDVSGLFEDEDEGEGEPGQEFPPPESVNDAVVVPEPVSAVPRGRMAASHSDLLSDSEDDTQADRRGRDRVAPASSLLTSAPASLYVAKSTVAPIPATPIVTDHDNSSDSSPSPALRKPPYRRPNQRSSLVGLLKQPSSAVPTRPSLAMHRQNRAQATDKSTALIHALTKGTLGDTGMRPPMRMSGRFGGTSDAARRKAARDRQEEVDRKNRQGREDMLAKLRRFTRPSQGGTASMMGGRTLMGGPVRAKETDSAPSATSVVQPKPPSQSGHPIVGQGVNAPVLPAAPPQPVTTGYQAPVSATPANPYVQSAQVTQSHPYQQTASVTVPPPQQRYGGVPVGPAPVASVYTRPAPASSRLPTIPYAKPAPAPGAMYVQPRYGTAKTSSSMASLGHISATVRPQEDASQSVSLSPEVSRVGVDTSQVQPSDSLSQLTNDPSQQPHIQTHGVSRHSTAQIATGCVPLEDLGVPWQVAEVYRDEIGVPGAYDWQKMAVETACSAANVHRNFVYSAPTGSGKSLVAEILMMRALQNAADHGHMTKARALVVEPFIATAQERFDSLNTVCAPLGYTVEGFFGSRQPRGGFITDDCDIAVCTYERAVGQLKKLTEYPVEVGTKEGNQLSSSTASADNVVCVVVDEVHMIGESGRGALLELFLTLARATLPGCRFIATSATMSNIE</sequence>
<dbReference type="GO" id="GO:0005524">
    <property type="term" value="F:ATP binding"/>
    <property type="evidence" value="ECO:0007669"/>
    <property type="project" value="UniProtKB-KW"/>
</dbReference>
<feature type="compositionally biased region" description="Polar residues" evidence="5">
    <location>
        <begin position="469"/>
        <end position="478"/>
    </location>
</feature>
<dbReference type="EMBL" id="BDIP01001927">
    <property type="protein sequence ID" value="GIQ85411.1"/>
    <property type="molecule type" value="Genomic_DNA"/>
</dbReference>
<keyword evidence="8" id="KW-1185">Reference proteome</keyword>
<evidence type="ECO:0000256" key="1">
    <source>
        <dbReference type="ARBA" id="ARBA00022741"/>
    </source>
</evidence>
<evidence type="ECO:0000313" key="8">
    <source>
        <dbReference type="Proteomes" id="UP000265618"/>
    </source>
</evidence>
<feature type="compositionally biased region" description="Acidic residues" evidence="5">
    <location>
        <begin position="73"/>
        <end position="83"/>
    </location>
</feature>
<dbReference type="Proteomes" id="UP000265618">
    <property type="component" value="Unassembled WGS sequence"/>
</dbReference>
<dbReference type="InterPro" id="IPR027417">
    <property type="entry name" value="P-loop_NTPase"/>
</dbReference>
<proteinExistence type="predicted"/>
<evidence type="ECO:0000259" key="6">
    <source>
        <dbReference type="PROSITE" id="PS51192"/>
    </source>
</evidence>
<evidence type="ECO:0000256" key="2">
    <source>
        <dbReference type="ARBA" id="ARBA00022801"/>
    </source>
</evidence>
<reference evidence="7 8" key="1">
    <citation type="journal article" date="2018" name="PLoS ONE">
        <title>The draft genome of Kipferlia bialata reveals reductive genome evolution in fornicate parasites.</title>
        <authorList>
            <person name="Tanifuji G."/>
            <person name="Takabayashi S."/>
            <person name="Kume K."/>
            <person name="Takagi M."/>
            <person name="Nakayama T."/>
            <person name="Kamikawa R."/>
            <person name="Inagaki Y."/>
            <person name="Hashimoto T."/>
        </authorList>
    </citation>
    <scope>NUCLEOTIDE SEQUENCE [LARGE SCALE GENOMIC DNA]</scope>
    <source>
        <strain evidence="7">NY0173</strain>
    </source>
</reference>
<feature type="compositionally biased region" description="Polar residues" evidence="5">
    <location>
        <begin position="486"/>
        <end position="517"/>
    </location>
</feature>
<dbReference type="InterPro" id="IPR014001">
    <property type="entry name" value="Helicase_ATP-bd"/>
</dbReference>
<evidence type="ECO:0000256" key="5">
    <source>
        <dbReference type="SAM" id="MobiDB-lite"/>
    </source>
</evidence>
<feature type="region of interest" description="Disordered" evidence="5">
    <location>
        <begin position="463"/>
        <end position="517"/>
    </location>
</feature>
<dbReference type="PROSITE" id="PS51192">
    <property type="entry name" value="HELICASE_ATP_BIND_1"/>
    <property type="match status" value="1"/>
</dbReference>
<dbReference type="InterPro" id="IPR050474">
    <property type="entry name" value="Hel308_SKI2-like"/>
</dbReference>
<dbReference type="GO" id="GO:0004386">
    <property type="term" value="F:helicase activity"/>
    <property type="evidence" value="ECO:0007669"/>
    <property type="project" value="UniProtKB-KW"/>
</dbReference>
<evidence type="ECO:0000256" key="3">
    <source>
        <dbReference type="ARBA" id="ARBA00022806"/>
    </source>
</evidence>
<feature type="compositionally biased region" description="Basic and acidic residues" evidence="5">
    <location>
        <begin position="266"/>
        <end position="285"/>
    </location>
</feature>
<dbReference type="AlphaFoldDB" id="A0A9K3CY66"/>
<dbReference type="Gene3D" id="3.40.50.300">
    <property type="entry name" value="P-loop containing nucleotide triphosphate hydrolases"/>
    <property type="match status" value="1"/>
</dbReference>
<dbReference type="Pfam" id="PF00270">
    <property type="entry name" value="DEAD"/>
    <property type="match status" value="1"/>
</dbReference>
<dbReference type="PANTHER" id="PTHR47961:SF6">
    <property type="entry name" value="DNA-DIRECTED DNA POLYMERASE"/>
    <property type="match status" value="1"/>
</dbReference>
<gene>
    <name evidence="7" type="ORF">KIPB_007072</name>
</gene>
<keyword evidence="3" id="KW-0347">Helicase</keyword>
<comment type="caution">
    <text evidence="7">The sequence shown here is derived from an EMBL/GenBank/DDBJ whole genome shotgun (WGS) entry which is preliminary data.</text>
</comment>
<dbReference type="GO" id="GO:0016787">
    <property type="term" value="F:hydrolase activity"/>
    <property type="evidence" value="ECO:0007669"/>
    <property type="project" value="UniProtKB-KW"/>
</dbReference>
<accession>A0A9K3CY66</accession>
<dbReference type="OrthoDB" id="2320933at2759"/>
<keyword evidence="1" id="KW-0547">Nucleotide-binding</keyword>
<feature type="domain" description="Helicase ATP-binding" evidence="6">
    <location>
        <begin position="563"/>
        <end position="743"/>
    </location>
</feature>
<protein>
    <recommendedName>
        <fullName evidence="6">Helicase ATP-binding domain-containing protein</fullName>
    </recommendedName>
</protein>
<feature type="region of interest" description="Disordered" evidence="5">
    <location>
        <begin position="162"/>
        <end position="346"/>
    </location>
</feature>
<dbReference type="InterPro" id="IPR011545">
    <property type="entry name" value="DEAD/DEAH_box_helicase_dom"/>
</dbReference>
<feature type="compositionally biased region" description="Basic and acidic residues" evidence="5">
    <location>
        <begin position="127"/>
        <end position="136"/>
    </location>
</feature>
<feature type="region of interest" description="Disordered" evidence="5">
    <location>
        <begin position="1"/>
        <end position="145"/>
    </location>
</feature>
<evidence type="ECO:0000313" key="7">
    <source>
        <dbReference type="EMBL" id="GIQ85411.1"/>
    </source>
</evidence>
<dbReference type="SMART" id="SM00487">
    <property type="entry name" value="DEXDc"/>
    <property type="match status" value="1"/>
</dbReference>
<keyword evidence="2" id="KW-0378">Hydrolase</keyword>
<keyword evidence="4" id="KW-0067">ATP-binding</keyword>
<dbReference type="SUPFAM" id="SSF52540">
    <property type="entry name" value="P-loop containing nucleoside triphosphate hydrolases"/>
    <property type="match status" value="1"/>
</dbReference>
<name>A0A9K3CY66_9EUKA</name>
<evidence type="ECO:0000256" key="4">
    <source>
        <dbReference type="ARBA" id="ARBA00022840"/>
    </source>
</evidence>
<feature type="compositionally biased region" description="Low complexity" evidence="5">
    <location>
        <begin position="96"/>
        <end position="107"/>
    </location>
</feature>
<feature type="compositionally biased region" description="Basic residues" evidence="5">
    <location>
        <begin position="50"/>
        <end position="61"/>
    </location>
</feature>
<dbReference type="PANTHER" id="PTHR47961">
    <property type="entry name" value="DNA POLYMERASE THETA, PUTATIVE (AFU_ORTHOLOGUE AFUA_1G05260)-RELATED"/>
    <property type="match status" value="1"/>
</dbReference>
<dbReference type="GO" id="GO:0003676">
    <property type="term" value="F:nucleic acid binding"/>
    <property type="evidence" value="ECO:0007669"/>
    <property type="project" value="InterPro"/>
</dbReference>